<dbReference type="PROSITE" id="PS51194">
    <property type="entry name" value="HELICASE_CTER"/>
    <property type="match status" value="1"/>
</dbReference>
<accession>A0A1M5IY31</accession>
<dbReference type="GO" id="GO:0031297">
    <property type="term" value="P:replication fork processing"/>
    <property type="evidence" value="ECO:0007669"/>
    <property type="project" value="TreeGrafter"/>
</dbReference>
<dbReference type="InterPro" id="IPR038718">
    <property type="entry name" value="SNF2-like_sf"/>
</dbReference>
<dbReference type="AlphaFoldDB" id="A0A1M5IY31"/>
<dbReference type="GO" id="GO:0016787">
    <property type="term" value="F:hydrolase activity"/>
    <property type="evidence" value="ECO:0007669"/>
    <property type="project" value="UniProtKB-KW"/>
</dbReference>
<dbReference type="InterPro" id="IPR027417">
    <property type="entry name" value="P-loop_NTPase"/>
</dbReference>
<dbReference type="CDD" id="cd18793">
    <property type="entry name" value="SF2_C_SNF"/>
    <property type="match status" value="1"/>
</dbReference>
<evidence type="ECO:0000313" key="5">
    <source>
        <dbReference type="Proteomes" id="UP000184480"/>
    </source>
</evidence>
<proteinExistence type="predicted"/>
<dbReference type="PANTHER" id="PTHR45766">
    <property type="entry name" value="DNA ANNEALING HELICASE AND ENDONUCLEASE ZRANB3 FAMILY MEMBER"/>
    <property type="match status" value="1"/>
</dbReference>
<dbReference type="EMBL" id="FQUC01000021">
    <property type="protein sequence ID" value="SHG33232.1"/>
    <property type="molecule type" value="Genomic_DNA"/>
</dbReference>
<dbReference type="SMART" id="SM00490">
    <property type="entry name" value="HELICc"/>
    <property type="match status" value="1"/>
</dbReference>
<dbReference type="RefSeq" id="WP_062184320.1">
    <property type="nucleotide sequence ID" value="NZ_BBXL01000026.1"/>
</dbReference>
<evidence type="ECO:0000313" key="4">
    <source>
        <dbReference type="EMBL" id="SHG33232.1"/>
    </source>
</evidence>
<protein>
    <submittedName>
        <fullName evidence="4">SWI/SNF-related matrix-associated actin-dependent regulator of chromatin subfamily A-like protein 1</fullName>
    </submittedName>
</protein>
<dbReference type="InterPro" id="IPR000330">
    <property type="entry name" value="SNF2_N"/>
</dbReference>
<dbReference type="SUPFAM" id="SSF52540">
    <property type="entry name" value="P-loop containing nucleoside triphosphate hydrolases"/>
    <property type="match status" value="2"/>
</dbReference>
<dbReference type="InterPro" id="IPR014001">
    <property type="entry name" value="Helicase_ATP-bd"/>
</dbReference>
<keyword evidence="5" id="KW-1185">Reference proteome</keyword>
<dbReference type="Gene3D" id="3.40.50.300">
    <property type="entry name" value="P-loop containing nucleotide triphosphate hydrolases"/>
    <property type="match status" value="1"/>
</dbReference>
<dbReference type="InterPro" id="IPR001650">
    <property type="entry name" value="Helicase_C-like"/>
</dbReference>
<dbReference type="GO" id="GO:0006281">
    <property type="term" value="P:DNA repair"/>
    <property type="evidence" value="ECO:0007669"/>
    <property type="project" value="TreeGrafter"/>
</dbReference>
<feature type="domain" description="Helicase ATP-binding" evidence="2">
    <location>
        <begin position="99"/>
        <end position="280"/>
    </location>
</feature>
<dbReference type="SMART" id="SM00487">
    <property type="entry name" value="DEXDc"/>
    <property type="match status" value="1"/>
</dbReference>
<dbReference type="InterPro" id="IPR049730">
    <property type="entry name" value="SNF2/RAD54-like_C"/>
</dbReference>
<reference evidence="5" key="1">
    <citation type="submission" date="2016-11" db="EMBL/GenBank/DDBJ databases">
        <authorList>
            <person name="Varghese N."/>
            <person name="Submissions S."/>
        </authorList>
    </citation>
    <scope>NUCLEOTIDE SEQUENCE [LARGE SCALE GENOMIC DNA]</scope>
    <source>
        <strain evidence="5">DSM 27370</strain>
    </source>
</reference>
<dbReference type="Pfam" id="PF00271">
    <property type="entry name" value="Helicase_C"/>
    <property type="match status" value="1"/>
</dbReference>
<dbReference type="Gene3D" id="3.40.50.10810">
    <property type="entry name" value="Tandem AAA-ATPase domain"/>
    <property type="match status" value="1"/>
</dbReference>
<organism evidence="4 5">
    <name type="scientific">Dysgonomonas macrotermitis</name>
    <dbReference type="NCBI Taxonomy" id="1346286"/>
    <lineage>
        <taxon>Bacteria</taxon>
        <taxon>Pseudomonadati</taxon>
        <taxon>Bacteroidota</taxon>
        <taxon>Bacteroidia</taxon>
        <taxon>Bacteroidales</taxon>
        <taxon>Dysgonomonadaceae</taxon>
        <taxon>Dysgonomonas</taxon>
    </lineage>
</organism>
<dbReference type="OrthoDB" id="9760715at2"/>
<dbReference type="PANTHER" id="PTHR45766:SF6">
    <property type="entry name" value="SWI_SNF-RELATED MATRIX-ASSOCIATED ACTIN-DEPENDENT REGULATOR OF CHROMATIN SUBFAMILY A-LIKE PROTEIN 1"/>
    <property type="match status" value="1"/>
</dbReference>
<feature type="domain" description="Helicase C-terminal" evidence="3">
    <location>
        <begin position="387"/>
        <end position="544"/>
    </location>
</feature>
<dbReference type="STRING" id="1346286.SAMN05444362_12154"/>
<dbReference type="Proteomes" id="UP000184480">
    <property type="component" value="Unassembled WGS sequence"/>
</dbReference>
<evidence type="ECO:0000259" key="2">
    <source>
        <dbReference type="PROSITE" id="PS51192"/>
    </source>
</evidence>
<evidence type="ECO:0000259" key="3">
    <source>
        <dbReference type="PROSITE" id="PS51194"/>
    </source>
</evidence>
<keyword evidence="1" id="KW-0378">Hydrolase</keyword>
<name>A0A1M5IY31_9BACT</name>
<gene>
    <name evidence="4" type="ORF">SAMN05444362_12154</name>
</gene>
<evidence type="ECO:0000256" key="1">
    <source>
        <dbReference type="ARBA" id="ARBA00022801"/>
    </source>
</evidence>
<dbReference type="PROSITE" id="PS51192">
    <property type="entry name" value="HELICASE_ATP_BIND_1"/>
    <property type="match status" value="1"/>
</dbReference>
<dbReference type="Pfam" id="PF00176">
    <property type="entry name" value="SNF2-rel_dom"/>
    <property type="match status" value="1"/>
</dbReference>
<sequence>MRKIIETPRGFNILFDYNQNIVNDIKLIPGRQFNYQDKSWFVPISSRSYINQFAKTHRFQIGDKPAPKPISNMRIPEMPILEQDIPLKRQLFGYQRQGVAYNLIHKKTILGDAPGLGKTAQAIATVIAAQAFPCLVICPSSLKINWEREFDMWGNHKATILSDSIKDTWDMLYQMRYADIFIVNYESLKKYFVAEIKQPIGEDGKKVPLRLNHIKFKSKIKLFKSIVCDESHRVKDIKTQTTKFVKGISVGKEYVYLLTGTPVVNKPNDLISQLGILDRMEDFGGYKNFVSSYCDSSDRYHELNYLLKKNCFYRREKADVLKELPAKMRQIVLCNITTRKEYNDALADLEDYLKRYRQATDTQIQKSMKGEIMVRIGILKNISARGKIKDAIEYISDVIDSGEKLILFTHLREVQDMIKKSFPAAVTILGDDDTQTRQANVDKFQKDPKVQLIICSIKAAGVGITLTASSRVAFLELPWHPADCEQCEDRAHRIGQVDSVSCVYLLGKDTIDEHIYDIIDKKRSVSNAITGARDDVEMSVQSGVINLLSKNI</sequence>
<dbReference type="GO" id="GO:0005524">
    <property type="term" value="F:ATP binding"/>
    <property type="evidence" value="ECO:0007669"/>
    <property type="project" value="InterPro"/>
</dbReference>